<feature type="compositionally biased region" description="Basic residues" evidence="1">
    <location>
        <begin position="49"/>
        <end position="58"/>
    </location>
</feature>
<dbReference type="AlphaFoldDB" id="A0A6J4KP81"/>
<feature type="compositionally biased region" description="Basic residues" evidence="1">
    <location>
        <begin position="7"/>
        <end position="24"/>
    </location>
</feature>
<organism evidence="2">
    <name type="scientific">uncultured Friedmanniella sp</name>
    <dbReference type="NCBI Taxonomy" id="335381"/>
    <lineage>
        <taxon>Bacteria</taxon>
        <taxon>Bacillati</taxon>
        <taxon>Actinomycetota</taxon>
        <taxon>Actinomycetes</taxon>
        <taxon>Propionibacteriales</taxon>
        <taxon>Nocardioidaceae</taxon>
        <taxon>Friedmanniella</taxon>
        <taxon>environmental samples</taxon>
    </lineage>
</organism>
<feature type="non-terminal residue" evidence="2">
    <location>
        <position position="1"/>
    </location>
</feature>
<evidence type="ECO:0000313" key="2">
    <source>
        <dbReference type="EMBL" id="CAA9310933.1"/>
    </source>
</evidence>
<reference evidence="2" key="1">
    <citation type="submission" date="2020-02" db="EMBL/GenBank/DDBJ databases">
        <authorList>
            <person name="Meier V. D."/>
        </authorList>
    </citation>
    <scope>NUCLEOTIDE SEQUENCE</scope>
    <source>
        <strain evidence="2">AVDCRST_MAG48</strain>
    </source>
</reference>
<protein>
    <submittedName>
        <fullName evidence="2">Uncharacterized protein</fullName>
    </submittedName>
</protein>
<proteinExistence type="predicted"/>
<accession>A0A6J4KP81</accession>
<feature type="non-terminal residue" evidence="2">
    <location>
        <position position="71"/>
    </location>
</feature>
<dbReference type="EMBL" id="CADCTS010000294">
    <property type="protein sequence ID" value="CAA9310933.1"/>
    <property type="molecule type" value="Genomic_DNA"/>
</dbReference>
<name>A0A6J4KP81_9ACTN</name>
<sequence length="71" mass="7420">ADAAGCRRGRGRALRGRRRPRAARGGRGLGAARDARAGPAGGRPAGRPLPRRARRHRGPPTGARPDGGRRV</sequence>
<gene>
    <name evidence="2" type="ORF">AVDCRST_MAG48-2039</name>
</gene>
<feature type="region of interest" description="Disordered" evidence="1">
    <location>
        <begin position="1"/>
        <end position="71"/>
    </location>
</feature>
<evidence type="ECO:0000256" key="1">
    <source>
        <dbReference type="SAM" id="MobiDB-lite"/>
    </source>
</evidence>